<dbReference type="GO" id="GO:0030692">
    <property type="term" value="C:Noc4p-Nop14p complex"/>
    <property type="evidence" value="ECO:0007669"/>
    <property type="project" value="TreeGrafter"/>
</dbReference>
<accession>A0AAD5QZC4</accession>
<dbReference type="GO" id="GO:0032040">
    <property type="term" value="C:small-subunit processome"/>
    <property type="evidence" value="ECO:0007669"/>
    <property type="project" value="TreeGrafter"/>
</dbReference>
<dbReference type="Proteomes" id="UP001196413">
    <property type="component" value="Unassembled WGS sequence"/>
</dbReference>
<keyword evidence="5" id="KW-1185">Reference proteome</keyword>
<feature type="region of interest" description="Disordered" evidence="2">
    <location>
        <begin position="89"/>
        <end position="135"/>
    </location>
</feature>
<evidence type="ECO:0000313" key="5">
    <source>
        <dbReference type="Proteomes" id="UP001196413"/>
    </source>
</evidence>
<evidence type="ECO:0000259" key="3">
    <source>
        <dbReference type="Pfam" id="PF03914"/>
    </source>
</evidence>
<proteinExistence type="inferred from homology"/>
<dbReference type="EMBL" id="JAHQIW010005650">
    <property type="protein sequence ID" value="KAJ1366730.1"/>
    <property type="molecule type" value="Genomic_DNA"/>
</dbReference>
<comment type="caution">
    <text evidence="4">The sequence shown here is derived from an EMBL/GenBank/DDBJ whole genome shotgun (WGS) entry which is preliminary data.</text>
</comment>
<dbReference type="Pfam" id="PF03914">
    <property type="entry name" value="CBF"/>
    <property type="match status" value="1"/>
</dbReference>
<protein>
    <recommendedName>
        <fullName evidence="3">CCAAT-binding factor domain-containing protein</fullName>
    </recommendedName>
</protein>
<evidence type="ECO:0000313" key="4">
    <source>
        <dbReference type="EMBL" id="KAJ1366730.1"/>
    </source>
</evidence>
<comment type="similarity">
    <text evidence="1">Belongs to the CBF/MAK21 family.</text>
</comment>
<evidence type="ECO:0000256" key="1">
    <source>
        <dbReference type="ARBA" id="ARBA00007797"/>
    </source>
</evidence>
<feature type="domain" description="CCAAT-binding factor" evidence="3">
    <location>
        <begin position="3"/>
        <end position="66"/>
    </location>
</feature>
<dbReference type="PANTHER" id="PTHR12455">
    <property type="entry name" value="NUCLEOLAR COMPLEX PROTEIN 4"/>
    <property type="match status" value="1"/>
</dbReference>
<reference evidence="4" key="1">
    <citation type="submission" date="2021-06" db="EMBL/GenBank/DDBJ databases">
        <title>Parelaphostrongylus tenuis whole genome reference sequence.</title>
        <authorList>
            <person name="Garwood T.J."/>
            <person name="Larsen P.A."/>
            <person name="Fountain-Jones N.M."/>
            <person name="Garbe J.R."/>
            <person name="Macchietto M.G."/>
            <person name="Kania S.A."/>
            <person name="Gerhold R.W."/>
            <person name="Richards J.E."/>
            <person name="Wolf T.M."/>
        </authorList>
    </citation>
    <scope>NUCLEOTIDE SEQUENCE</scope>
    <source>
        <strain evidence="4">MNPRO001-30</strain>
        <tissue evidence="4">Meninges</tissue>
    </source>
</reference>
<organism evidence="4 5">
    <name type="scientific">Parelaphostrongylus tenuis</name>
    <name type="common">Meningeal worm</name>
    <dbReference type="NCBI Taxonomy" id="148309"/>
    <lineage>
        <taxon>Eukaryota</taxon>
        <taxon>Metazoa</taxon>
        <taxon>Ecdysozoa</taxon>
        <taxon>Nematoda</taxon>
        <taxon>Chromadorea</taxon>
        <taxon>Rhabditida</taxon>
        <taxon>Rhabditina</taxon>
        <taxon>Rhabditomorpha</taxon>
        <taxon>Strongyloidea</taxon>
        <taxon>Metastrongylidae</taxon>
        <taxon>Parelaphostrongylus</taxon>
    </lineage>
</organism>
<dbReference type="PANTHER" id="PTHR12455:SF0">
    <property type="entry name" value="NUCLEOLAR COMPLEX PROTEIN 4 HOMOLOG"/>
    <property type="match status" value="1"/>
</dbReference>
<name>A0AAD5QZC4_PARTN</name>
<evidence type="ECO:0000256" key="2">
    <source>
        <dbReference type="SAM" id="MobiDB-lite"/>
    </source>
</evidence>
<dbReference type="InterPro" id="IPR005612">
    <property type="entry name" value="CCAAT-binding_factor"/>
</dbReference>
<gene>
    <name evidence="4" type="ORF">KIN20_027484</name>
</gene>
<sequence length="161" mass="18734">MLLYAPLDAQEPVLGLIRNLLTRHPNISSLIHREIPETLPSDPYDDNESSLSKCNALNTSLWEIKMESFVRFRSQDELFSNMMAKPFGKREDSMEEKYNQAQDGSEDEDDIPAKKSRKTGRFRPRDEKRKEHVIPTNFSAPSGNLFPENSFHLVYEKFWVL</sequence>
<feature type="compositionally biased region" description="Basic and acidic residues" evidence="2">
    <location>
        <begin position="89"/>
        <end position="98"/>
    </location>
</feature>
<feature type="compositionally biased region" description="Basic and acidic residues" evidence="2">
    <location>
        <begin position="123"/>
        <end position="133"/>
    </location>
</feature>
<dbReference type="InterPro" id="IPR027193">
    <property type="entry name" value="Noc4"/>
</dbReference>
<dbReference type="AlphaFoldDB" id="A0AAD5QZC4"/>
<dbReference type="GO" id="GO:0042254">
    <property type="term" value="P:ribosome biogenesis"/>
    <property type="evidence" value="ECO:0007669"/>
    <property type="project" value="InterPro"/>
</dbReference>